<dbReference type="SMART" id="SM01241">
    <property type="entry name" value="Integrin_b_cyt"/>
    <property type="match status" value="1"/>
</dbReference>
<feature type="domain" description="Integrin beta subunit cytoplasmic" evidence="20">
    <location>
        <begin position="720"/>
        <end position="766"/>
    </location>
</feature>
<dbReference type="SUPFAM" id="SSF69179">
    <property type="entry name" value="Integrin domains"/>
    <property type="match status" value="1"/>
</dbReference>
<comment type="subcellular location">
    <subcellularLocation>
        <location evidence="1 16">Cell membrane</location>
        <topology evidence="1 16">Single-pass type I membrane protein</topology>
    </subcellularLocation>
</comment>
<dbReference type="PROSITE" id="PS52047">
    <property type="entry name" value="I_EGF_2"/>
    <property type="match status" value="1"/>
</dbReference>
<dbReference type="InterPro" id="IPR033760">
    <property type="entry name" value="Integrin_beta_N"/>
</dbReference>
<keyword evidence="4" id="KW-0245">EGF-like domain</keyword>
<feature type="disulfide bond" evidence="15">
    <location>
        <begin position="33"/>
        <end position="43"/>
    </location>
</feature>
<evidence type="ECO:0000256" key="9">
    <source>
        <dbReference type="ARBA" id="ARBA00022889"/>
    </source>
</evidence>
<feature type="domain" description="Integrin beta subunit VWA" evidence="19">
    <location>
        <begin position="32"/>
        <end position="455"/>
    </location>
</feature>
<dbReference type="FunFam" id="2.10.25.10:FF:000098">
    <property type="entry name" value="Integrin beta"/>
    <property type="match status" value="1"/>
</dbReference>
<comment type="caution">
    <text evidence="22">The sequence shown here is derived from an EMBL/GenBank/DDBJ whole genome shotgun (WGS) entry which is preliminary data.</text>
</comment>
<feature type="disulfide bond" evidence="15">
    <location>
        <begin position="621"/>
        <end position="628"/>
    </location>
</feature>
<dbReference type="PRINTS" id="PR01186">
    <property type="entry name" value="INTEGRINB"/>
</dbReference>
<evidence type="ECO:0000256" key="13">
    <source>
        <dbReference type="ARBA" id="ARBA00023157"/>
    </source>
</evidence>
<evidence type="ECO:0000256" key="1">
    <source>
        <dbReference type="ARBA" id="ARBA00004251"/>
    </source>
</evidence>
<dbReference type="Pfam" id="PF00362">
    <property type="entry name" value="Integrin_beta"/>
    <property type="match status" value="1"/>
</dbReference>
<evidence type="ECO:0000256" key="5">
    <source>
        <dbReference type="ARBA" id="ARBA00022692"/>
    </source>
</evidence>
<evidence type="ECO:0000259" key="20">
    <source>
        <dbReference type="SMART" id="SM01241"/>
    </source>
</evidence>
<dbReference type="GO" id="GO:0008305">
    <property type="term" value="C:integrin complex"/>
    <property type="evidence" value="ECO:0007669"/>
    <property type="project" value="TreeGrafter"/>
</dbReference>
<dbReference type="InterPro" id="IPR012896">
    <property type="entry name" value="Integrin_bsu_tail"/>
</dbReference>
<dbReference type="GO" id="GO:0030593">
    <property type="term" value="P:neutrophil chemotaxis"/>
    <property type="evidence" value="ECO:0007669"/>
    <property type="project" value="TreeGrafter"/>
</dbReference>
<evidence type="ECO:0000256" key="15">
    <source>
        <dbReference type="PIRSR" id="PIRSR002512-1"/>
    </source>
</evidence>
<evidence type="ECO:0000256" key="16">
    <source>
        <dbReference type="RuleBase" id="RU000633"/>
    </source>
</evidence>
<dbReference type="SUPFAM" id="SSF69687">
    <property type="entry name" value="Integrin beta tail domain"/>
    <property type="match status" value="1"/>
</dbReference>
<dbReference type="InterPro" id="IPR057073">
    <property type="entry name" value="EGF_integrin_2"/>
</dbReference>
<feature type="disulfide bond" evidence="15">
    <location>
        <begin position="255"/>
        <end position="295"/>
    </location>
</feature>
<dbReference type="GO" id="GO:0005178">
    <property type="term" value="F:integrin binding"/>
    <property type="evidence" value="ECO:0007669"/>
    <property type="project" value="TreeGrafter"/>
</dbReference>
<dbReference type="GO" id="GO:0009986">
    <property type="term" value="C:cell surface"/>
    <property type="evidence" value="ECO:0007669"/>
    <property type="project" value="TreeGrafter"/>
</dbReference>
<dbReference type="Gene3D" id="2.60.40.1510">
    <property type="entry name" value="ntegrin, alpha v. Chain A, domain 3"/>
    <property type="match status" value="1"/>
</dbReference>
<evidence type="ECO:0000256" key="18">
    <source>
        <dbReference type="SAM" id="SignalP"/>
    </source>
</evidence>
<proteinExistence type="inferred from homology"/>
<dbReference type="Pfam" id="PF07965">
    <property type="entry name" value="Integrin_B_tail"/>
    <property type="match status" value="1"/>
</dbReference>
<dbReference type="InterPro" id="IPR015812">
    <property type="entry name" value="Integrin_bsu"/>
</dbReference>
<evidence type="ECO:0000256" key="7">
    <source>
        <dbReference type="ARBA" id="ARBA00022737"/>
    </source>
</evidence>
<feature type="disulfide bond" evidence="15">
    <location>
        <begin position="518"/>
        <end position="523"/>
    </location>
</feature>
<dbReference type="Gene3D" id="3.40.50.410">
    <property type="entry name" value="von Willebrand factor, type A domain"/>
    <property type="match status" value="1"/>
</dbReference>
<keyword evidence="8" id="KW-0460">Magnesium</keyword>
<dbReference type="InterPro" id="IPR057243">
    <property type="entry name" value="Integrin_I-EGF_CS"/>
</dbReference>
<keyword evidence="13 15" id="KW-1015">Disulfide bond</keyword>
<dbReference type="EMBL" id="JAFIRN010000016">
    <property type="protein sequence ID" value="KAG5833797.1"/>
    <property type="molecule type" value="Genomic_DNA"/>
</dbReference>
<keyword evidence="3" id="KW-1003">Cell membrane</keyword>
<protein>
    <recommendedName>
        <fullName evidence="16">Integrin beta</fullName>
    </recommendedName>
</protein>
<name>A0A9D3LP25_ANGAN</name>
<dbReference type="PIRSF" id="PIRSF002512">
    <property type="entry name" value="Integrin_B"/>
    <property type="match status" value="1"/>
</dbReference>
<evidence type="ECO:0000259" key="19">
    <source>
        <dbReference type="SMART" id="SM00187"/>
    </source>
</evidence>
<feature type="disulfide bond" evidence="15">
    <location>
        <begin position="644"/>
        <end position="669"/>
    </location>
</feature>
<feature type="disulfide bond" evidence="15">
    <location>
        <begin position="474"/>
        <end position="512"/>
    </location>
</feature>
<evidence type="ECO:0000313" key="23">
    <source>
        <dbReference type="Proteomes" id="UP001044222"/>
    </source>
</evidence>
<feature type="disulfide bond" evidence="15">
    <location>
        <begin position="453"/>
        <end position="457"/>
    </location>
</feature>
<feature type="disulfide bond" evidence="15">
    <location>
        <begin position="36"/>
        <end position="73"/>
    </location>
</feature>
<feature type="disulfide bond" evidence="15">
    <location>
        <begin position="602"/>
        <end position="640"/>
    </location>
</feature>
<feature type="transmembrane region" description="Helical" evidence="17">
    <location>
        <begin position="700"/>
        <end position="723"/>
    </location>
</feature>
<dbReference type="FunFam" id="3.40.50.410:FF:000002">
    <property type="entry name" value="Integrin beta"/>
    <property type="match status" value="1"/>
</dbReference>
<evidence type="ECO:0000256" key="11">
    <source>
        <dbReference type="ARBA" id="ARBA00023037"/>
    </source>
</evidence>
<dbReference type="GO" id="GO:0033627">
    <property type="term" value="P:cell adhesion mediated by integrin"/>
    <property type="evidence" value="ECO:0007669"/>
    <property type="project" value="TreeGrafter"/>
</dbReference>
<dbReference type="PANTHER" id="PTHR10082">
    <property type="entry name" value="INTEGRIN BETA SUBUNIT"/>
    <property type="match status" value="1"/>
</dbReference>
<dbReference type="GO" id="GO:0007229">
    <property type="term" value="P:integrin-mediated signaling pathway"/>
    <property type="evidence" value="ECO:0007669"/>
    <property type="project" value="UniProtKB-KW"/>
</dbReference>
<comment type="similarity">
    <text evidence="2 16">Belongs to the integrin beta chain family.</text>
</comment>
<keyword evidence="7" id="KW-0677">Repeat</keyword>
<evidence type="ECO:0000256" key="17">
    <source>
        <dbReference type="SAM" id="Phobius"/>
    </source>
</evidence>
<dbReference type="GO" id="GO:0001540">
    <property type="term" value="F:amyloid-beta binding"/>
    <property type="evidence" value="ECO:0007669"/>
    <property type="project" value="TreeGrafter"/>
</dbReference>
<feature type="disulfide bond" evidence="15">
    <location>
        <begin position="396"/>
        <end position="408"/>
    </location>
</feature>
<dbReference type="Gene3D" id="3.30.1680.10">
    <property type="entry name" value="ligand-binding face of the semaphorins, domain 2"/>
    <property type="match status" value="1"/>
</dbReference>
<dbReference type="SMART" id="SM00187">
    <property type="entry name" value="INB"/>
    <property type="match status" value="1"/>
</dbReference>
<dbReference type="InterPro" id="IPR036465">
    <property type="entry name" value="vWFA_dom_sf"/>
</dbReference>
<dbReference type="Gene3D" id="2.10.25.10">
    <property type="entry name" value="Laminin"/>
    <property type="match status" value="3"/>
</dbReference>
<feature type="disulfide bond" evidence="15">
    <location>
        <begin position="625"/>
        <end position="694"/>
    </location>
</feature>
<evidence type="ECO:0000313" key="22">
    <source>
        <dbReference type="EMBL" id="KAG5833797.1"/>
    </source>
</evidence>
<keyword evidence="11 16" id="KW-0401">Integrin</keyword>
<keyword evidence="6 18" id="KW-0732">Signal</keyword>
<feature type="disulfide bond" evidence="15">
    <location>
        <begin position="567"/>
        <end position="576"/>
    </location>
</feature>
<feature type="disulfide bond" evidence="15">
    <location>
        <begin position="560"/>
        <end position="565"/>
    </location>
</feature>
<dbReference type="Pfam" id="PF23105">
    <property type="entry name" value="EGF_integrin"/>
    <property type="match status" value="1"/>
</dbReference>
<dbReference type="Gene3D" id="1.20.5.100">
    <property type="entry name" value="Cytochrome c1, transmembrane anchor, C-terminal"/>
    <property type="match status" value="1"/>
</dbReference>
<keyword evidence="10 17" id="KW-1133">Transmembrane helix</keyword>
<evidence type="ECO:0000256" key="2">
    <source>
        <dbReference type="ARBA" id="ARBA00007449"/>
    </source>
</evidence>
<feature type="disulfide bond" evidence="15">
    <location>
        <begin position="541"/>
        <end position="546"/>
    </location>
</feature>
<dbReference type="GO" id="GO:0007160">
    <property type="term" value="P:cell-matrix adhesion"/>
    <property type="evidence" value="ECO:0007669"/>
    <property type="project" value="TreeGrafter"/>
</dbReference>
<feature type="disulfide bond" evidence="15">
    <location>
        <begin position="578"/>
        <end position="585"/>
    </location>
</feature>
<feature type="disulfide bond" evidence="15">
    <location>
        <begin position="600"/>
        <end position="605"/>
    </location>
</feature>
<feature type="disulfide bond" evidence="15">
    <location>
        <begin position="46"/>
        <end position="62"/>
    </location>
</feature>
<feature type="disulfide bond" evidence="15">
    <location>
        <begin position="562"/>
        <end position="594"/>
    </location>
</feature>
<dbReference type="GO" id="GO:0019901">
    <property type="term" value="F:protein kinase binding"/>
    <property type="evidence" value="ECO:0007669"/>
    <property type="project" value="TreeGrafter"/>
</dbReference>
<evidence type="ECO:0000259" key="21">
    <source>
        <dbReference type="SMART" id="SM01242"/>
    </source>
</evidence>
<feature type="domain" description="Integrin beta subunit tail" evidence="21">
    <location>
        <begin position="621"/>
        <end position="699"/>
    </location>
</feature>
<feature type="disulfide bond" evidence="15">
    <location>
        <begin position="490"/>
        <end position="504"/>
    </location>
</feature>
<keyword evidence="5 16" id="KW-0812">Transmembrane</keyword>
<evidence type="ECO:0000256" key="4">
    <source>
        <dbReference type="ARBA" id="ARBA00022536"/>
    </source>
</evidence>
<feature type="signal peptide" evidence="18">
    <location>
        <begin position="1"/>
        <end position="22"/>
    </location>
</feature>
<feature type="disulfide bond" evidence="15">
    <location>
        <begin position="520"/>
        <end position="554"/>
    </location>
</feature>
<dbReference type="PROSITE" id="PS00243">
    <property type="entry name" value="I_EGF_1"/>
    <property type="match status" value="1"/>
</dbReference>
<evidence type="ECO:0000256" key="3">
    <source>
        <dbReference type="ARBA" id="ARBA00022475"/>
    </source>
</evidence>
<dbReference type="Proteomes" id="UP001044222">
    <property type="component" value="Chromosome 16"/>
</dbReference>
<keyword evidence="12 17" id="KW-0472">Membrane</keyword>
<dbReference type="SUPFAM" id="SSF57196">
    <property type="entry name" value="EGF/Laminin"/>
    <property type="match status" value="1"/>
</dbReference>
<evidence type="ECO:0000256" key="12">
    <source>
        <dbReference type="ARBA" id="ARBA00023136"/>
    </source>
</evidence>
<dbReference type="Pfam" id="PF17205">
    <property type="entry name" value="PSI_integrin"/>
    <property type="match status" value="1"/>
</dbReference>
<dbReference type="SUPFAM" id="SSF103575">
    <property type="entry name" value="Plexin repeat"/>
    <property type="match status" value="1"/>
</dbReference>
<feature type="disulfide bond" evidence="15">
    <location>
        <begin position="428"/>
        <end position="661"/>
    </location>
</feature>
<feature type="disulfide bond" evidence="15">
    <location>
        <begin position="607"/>
        <end position="613"/>
    </location>
</feature>
<reference evidence="22" key="1">
    <citation type="submission" date="2021-01" db="EMBL/GenBank/DDBJ databases">
        <title>A chromosome-scale assembly of European eel, Anguilla anguilla.</title>
        <authorList>
            <person name="Henkel C."/>
            <person name="Jong-Raadsen S.A."/>
            <person name="Dufour S."/>
            <person name="Weltzien F.-A."/>
            <person name="Palstra A.P."/>
            <person name="Pelster B."/>
            <person name="Spaink H.P."/>
            <person name="Van Den Thillart G.E."/>
            <person name="Jansen H."/>
            <person name="Zahm M."/>
            <person name="Klopp C."/>
            <person name="Cedric C."/>
            <person name="Louis A."/>
            <person name="Berthelot C."/>
            <person name="Parey E."/>
            <person name="Roest Crollius H."/>
            <person name="Montfort J."/>
            <person name="Robinson-Rechavi M."/>
            <person name="Bucao C."/>
            <person name="Bouchez O."/>
            <person name="Gislard M."/>
            <person name="Lluch J."/>
            <person name="Milhes M."/>
            <person name="Lampietro C."/>
            <person name="Lopez Roques C."/>
            <person name="Donnadieu C."/>
            <person name="Braasch I."/>
            <person name="Desvignes T."/>
            <person name="Postlethwait J."/>
            <person name="Bobe J."/>
            <person name="Guiguen Y."/>
            <person name="Dirks R."/>
        </authorList>
    </citation>
    <scope>NUCLEOTIDE SEQUENCE</scope>
    <source>
        <strain evidence="22">Tag_6206</strain>
        <tissue evidence="22">Liver</tissue>
    </source>
</reference>
<accession>A0A9D3LP25</accession>
<sequence>MQFPLSFTVQILLLIGRDGLYAEECPKTVIHSCGDCIQSGPFCHWCRQLNFTKQGESDTVRCDTRVALRERGCEADNIVSPQNSQTLVKDLPLTTRSSTANKEPVQLKPQQITLDLRPGLPHTFQLKFKRAEDYPVDLYYLMDLSYSMNDDLQNVKKLGVELLKTLRTITSRARIGFGSFVDKTVMPFTDTRPEKLKKPCPEKERSCQPPFGYRHVLSLTDNQNEFNRRVSEQFISGNLDSPEGGLDAIMQTAVCGDKIGWGNSTRLLVFTTDAGFHMAGDGKLAAILEPNDGNCHLDAGLRYSKSNDMDYPSVGQVAEKLTENNIQPIFAVTSNIADVYKKLKEMIPKSEVGVLSDDSSNVVSLITNAYKSLSSNVIVNHFELPDHVRVSYRSTCEGGHREDTRGICNNVGIGQEVTFSVTVTADKCIAEKSFLIGPLGFRERMKVTVKTHCQCECRDPPNPGHCSGKGQVVCGKCSCSNGFVGQNCECNVGAQGEDRLRAQCRRDNGTECSGLGDCVCGVCNCHAGEDGRTIYGTYCECDDRSCEVHQNRLCGGNGKCDCSKCICNPGYEGSACQCRKSNDACMKGDSRTVCSGRGTCECNVCQCKDGPGCPSPTLPFCEEACIECLGFNSGPFSENCSTQCRDIQHKVVDQLTAKKPCREKDSKNCFIVFSMKELDGIDKYEVLIQKEKECPKPPNVAAIAGGAVALIGLLALLLIKALLYMKDLKEFRKFENEKQKAKWSNAENPLFKTATTTIQNPNFSED</sequence>
<dbReference type="AlphaFoldDB" id="A0A9D3LP25"/>
<evidence type="ECO:0000256" key="8">
    <source>
        <dbReference type="ARBA" id="ARBA00022842"/>
    </source>
</evidence>
<dbReference type="InterPro" id="IPR032695">
    <property type="entry name" value="Integrin_dom_sf"/>
</dbReference>
<evidence type="ECO:0000256" key="14">
    <source>
        <dbReference type="ARBA" id="ARBA00023180"/>
    </source>
</evidence>
<dbReference type="Pfam" id="PF08725">
    <property type="entry name" value="Integrin_b_cyt"/>
    <property type="match status" value="1"/>
</dbReference>
<feature type="disulfide bond" evidence="15">
    <location>
        <begin position="200"/>
        <end position="207"/>
    </location>
</feature>
<dbReference type="FunFam" id="2.10.25.10:FF:000785">
    <property type="entry name" value="Integrin beta"/>
    <property type="match status" value="1"/>
</dbReference>
<dbReference type="InterPro" id="IPR014836">
    <property type="entry name" value="Integrin_bsu_cyt_dom"/>
</dbReference>
<gene>
    <name evidence="22" type="ORF">ANANG_G00279680</name>
</gene>
<feature type="disulfide bond" evidence="15">
    <location>
        <begin position="525"/>
        <end position="539"/>
    </location>
</feature>
<feature type="disulfide bond" evidence="15">
    <location>
        <begin position="479"/>
        <end position="488"/>
    </location>
</feature>
<dbReference type="InterPro" id="IPR002369">
    <property type="entry name" value="Integrin_bsu_VWA"/>
</dbReference>
<keyword evidence="23" id="KW-1185">Reference proteome</keyword>
<evidence type="ECO:0000256" key="6">
    <source>
        <dbReference type="ARBA" id="ARBA00022729"/>
    </source>
</evidence>
<dbReference type="GO" id="GO:0007159">
    <property type="term" value="P:leukocyte cell-cell adhesion"/>
    <property type="evidence" value="ECO:0007669"/>
    <property type="project" value="TreeGrafter"/>
</dbReference>
<dbReference type="SUPFAM" id="SSF53300">
    <property type="entry name" value="vWA-like"/>
    <property type="match status" value="1"/>
</dbReference>
<dbReference type="SMART" id="SM01242">
    <property type="entry name" value="Integrin_B_tail"/>
    <property type="match status" value="1"/>
</dbReference>
<keyword evidence="14" id="KW-0325">Glycoprotein</keyword>
<organism evidence="22 23">
    <name type="scientific">Anguilla anguilla</name>
    <name type="common">European freshwater eel</name>
    <name type="synonym">Muraena anguilla</name>
    <dbReference type="NCBI Taxonomy" id="7936"/>
    <lineage>
        <taxon>Eukaryota</taxon>
        <taxon>Metazoa</taxon>
        <taxon>Chordata</taxon>
        <taxon>Craniata</taxon>
        <taxon>Vertebrata</taxon>
        <taxon>Euteleostomi</taxon>
        <taxon>Actinopterygii</taxon>
        <taxon>Neopterygii</taxon>
        <taxon>Teleostei</taxon>
        <taxon>Anguilliformes</taxon>
        <taxon>Anguillidae</taxon>
        <taxon>Anguilla</taxon>
    </lineage>
</organism>
<evidence type="ECO:0000256" key="10">
    <source>
        <dbReference type="ARBA" id="ARBA00022989"/>
    </source>
</evidence>
<keyword evidence="9 16" id="KW-0130">Cell adhesion</keyword>
<dbReference type="GO" id="GO:0005925">
    <property type="term" value="C:focal adhesion"/>
    <property type="evidence" value="ECO:0007669"/>
    <property type="project" value="TreeGrafter"/>
</dbReference>
<dbReference type="InterPro" id="IPR036349">
    <property type="entry name" value="Integrin_bsu_tail_dom_sf"/>
</dbReference>
<feature type="chain" id="PRO_5038658254" description="Integrin beta" evidence="18">
    <location>
        <begin position="23"/>
        <end position="766"/>
    </location>
</feature>
<dbReference type="PANTHER" id="PTHR10082:SF15">
    <property type="entry name" value="INTEGRIN BETA-2"/>
    <property type="match status" value="1"/>
</dbReference>